<organism evidence="1 2">
    <name type="scientific">Synechococcus elongatus PCC 11801</name>
    <dbReference type="NCBI Taxonomy" id="2219813"/>
    <lineage>
        <taxon>Bacteria</taxon>
        <taxon>Bacillati</taxon>
        <taxon>Cyanobacteriota</taxon>
        <taxon>Cyanophyceae</taxon>
        <taxon>Synechococcales</taxon>
        <taxon>Synechococcaceae</taxon>
        <taxon>Synechococcus</taxon>
    </lineage>
</organism>
<geneLocation type="plasmid" evidence="1 2">
    <name>p11801_1</name>
</geneLocation>
<keyword evidence="1" id="KW-0614">Plasmid</keyword>
<protein>
    <submittedName>
        <fullName evidence="1">Nucleotidyl transferase AbiEii/AbiGii toxin family protein</fullName>
    </submittedName>
</protein>
<dbReference type="EMBL" id="CP143528">
    <property type="protein sequence ID" value="WVS92186.1"/>
    <property type="molecule type" value="Genomic_DNA"/>
</dbReference>
<sequence length="294" mass="33254">MQHRIFQVQSPIHPELANILRTIQTASRDLNIDLFLIGATARDLWLVYIFGLSRSRLTRDVDFAVALPTWESFFELKNSLISNYGFTADSNPRRHHRLSLQAQIYNTIDIIPFGELQSEGNQLAWPPDFETVMNVTGYSEANDSAIQIEWELGSTVKVVSLPSLAGLKLLAWQDRRGNNSRESKDALDLYNILLSYSATSEMEDRIYDNEIETLVRLDYDMQLAGAWLLGKDLASIMSHQWLEQVQAILDNPNTLQYLVADMGLGQILLPGESEKILSLVVQFNNGINSATNSY</sequence>
<keyword evidence="1" id="KW-0808">Transferase</keyword>
<dbReference type="Proteomes" id="UP000267249">
    <property type="component" value="Plasmid p11801_1"/>
</dbReference>
<proteinExistence type="predicted"/>
<accession>A0ACD5A2L5</accession>
<evidence type="ECO:0000313" key="1">
    <source>
        <dbReference type="EMBL" id="WVS92186.1"/>
    </source>
</evidence>
<gene>
    <name evidence="1" type="ORF">DOP62_13940</name>
</gene>
<name>A0ACD5A2L5_SYNEL</name>
<evidence type="ECO:0000313" key="2">
    <source>
        <dbReference type="Proteomes" id="UP000267249"/>
    </source>
</evidence>
<reference evidence="1" key="1">
    <citation type="submission" date="2024-01" db="EMBL/GenBank/DDBJ databases">
        <title>De novo genome assembly and pan-genome analysis of the fast-growing Indian isolates of Synechococcus elongatus: Potential chassis for bioproduction.</title>
        <authorList>
            <person name="Jain V.S."/>
            <person name="Schubert M.G."/>
            <person name="Pritam P."/>
            <person name="Sarnaik A.P."/>
            <person name="Jaiswal D."/>
            <person name="Church G.M."/>
            <person name="Wangikar P."/>
        </authorList>
    </citation>
    <scope>NUCLEOTIDE SEQUENCE</scope>
    <source>
        <strain evidence="1">PCC 11801</strain>
    </source>
</reference>